<feature type="domain" description="Methyl-accepting transducer" evidence="3">
    <location>
        <begin position="20"/>
        <end position="256"/>
    </location>
</feature>
<dbReference type="AlphaFoldDB" id="A0A0M7BFC5"/>
<evidence type="ECO:0000256" key="2">
    <source>
        <dbReference type="PROSITE-ProRule" id="PRU00284"/>
    </source>
</evidence>
<dbReference type="Proteomes" id="UP000049455">
    <property type="component" value="Unassembled WGS sequence"/>
</dbReference>
<evidence type="ECO:0000313" key="4">
    <source>
        <dbReference type="EMBL" id="CUH40788.1"/>
    </source>
</evidence>
<proteinExistence type="predicted"/>
<dbReference type="STRING" id="313367.JSE7799_03525"/>
<gene>
    <name evidence="4" type="primary">mcp3</name>
    <name evidence="4" type="ORF">JSE7799_03525</name>
</gene>
<dbReference type="SUPFAM" id="SSF58104">
    <property type="entry name" value="Methyl-accepting chemotaxis protein (MCP) signaling domain"/>
    <property type="match status" value="1"/>
</dbReference>
<keyword evidence="5" id="KW-1185">Reference proteome</keyword>
<dbReference type="RefSeq" id="WP_055664785.1">
    <property type="nucleotide sequence ID" value="NZ_CYPR01000231.1"/>
</dbReference>
<sequence>MNQSLRVIAAEPNGPSLSEEITPLGYLITDLAAFVDGIGKTAQANLDQIDRLRDVRERLSSAIATLRDGFEGLSRTAGDTSTSAKARLAAIEANSLRWRKISEWGTGIAPRMRELDESLRSVVESNAEITQIARQVNILAVNASIEAARAGEAGRGFAVVAEAIKELSRKTASAAQGIEASIGSLEKSTRSIREESEAISPQFAESIQSVAGTVQAVSNIAADMAAAREQIEAMDGTVAELGFSEDDVQSVCDGIETGARHAATEVAEAHERSAVMMNRCERLLQRAAEVEVDGPDRKFIEHAARVAKQVEDALTDAVLSGRISTAALFDIGHIPIPGTNPAQHEARHLAVTDRVVPPIIEAALTFDERVIFCAPCDRIGYIATHNKKFSRPQGPDPAWNAAHSRNRRIFTDRTGKKAGANRSPFLMQLYRRDMGEQGMVMMKDISVPIIIQGRHWGGLRLGYRNDTAT</sequence>
<accession>A0A0M7BFC5</accession>
<protein>
    <submittedName>
        <fullName evidence="4">Methyl-accepting chemotaxis protein 3</fullName>
    </submittedName>
</protein>
<evidence type="ECO:0000313" key="5">
    <source>
        <dbReference type="Proteomes" id="UP000049455"/>
    </source>
</evidence>
<dbReference type="SMART" id="SM00283">
    <property type="entry name" value="MA"/>
    <property type="match status" value="1"/>
</dbReference>
<dbReference type="PROSITE" id="PS50111">
    <property type="entry name" value="CHEMOTAXIS_TRANSDUC_2"/>
    <property type="match status" value="1"/>
</dbReference>
<organism evidence="4 5">
    <name type="scientific">Jannaschia seosinensis</name>
    <dbReference type="NCBI Taxonomy" id="313367"/>
    <lineage>
        <taxon>Bacteria</taxon>
        <taxon>Pseudomonadati</taxon>
        <taxon>Pseudomonadota</taxon>
        <taxon>Alphaproteobacteria</taxon>
        <taxon>Rhodobacterales</taxon>
        <taxon>Roseobacteraceae</taxon>
        <taxon>Jannaschia</taxon>
    </lineage>
</organism>
<dbReference type="GO" id="GO:0016020">
    <property type="term" value="C:membrane"/>
    <property type="evidence" value="ECO:0007669"/>
    <property type="project" value="InterPro"/>
</dbReference>
<dbReference type="Pfam" id="PF00015">
    <property type="entry name" value="MCPsignal"/>
    <property type="match status" value="1"/>
</dbReference>
<dbReference type="InterPro" id="IPR004089">
    <property type="entry name" value="MCPsignal_dom"/>
</dbReference>
<dbReference type="PANTHER" id="PTHR32089">
    <property type="entry name" value="METHYL-ACCEPTING CHEMOTAXIS PROTEIN MCPB"/>
    <property type="match status" value="1"/>
</dbReference>
<dbReference type="Gene3D" id="1.10.287.950">
    <property type="entry name" value="Methyl-accepting chemotaxis protein"/>
    <property type="match status" value="1"/>
</dbReference>
<dbReference type="GO" id="GO:0007165">
    <property type="term" value="P:signal transduction"/>
    <property type="evidence" value="ECO:0007669"/>
    <property type="project" value="UniProtKB-KW"/>
</dbReference>
<dbReference type="OrthoDB" id="2489132at2"/>
<dbReference type="PANTHER" id="PTHR32089:SF112">
    <property type="entry name" value="LYSOZYME-LIKE PROTEIN-RELATED"/>
    <property type="match status" value="1"/>
</dbReference>
<evidence type="ECO:0000256" key="1">
    <source>
        <dbReference type="ARBA" id="ARBA00023224"/>
    </source>
</evidence>
<keyword evidence="1 2" id="KW-0807">Transducer</keyword>
<name>A0A0M7BFC5_9RHOB</name>
<evidence type="ECO:0000259" key="3">
    <source>
        <dbReference type="PROSITE" id="PS50111"/>
    </source>
</evidence>
<dbReference type="EMBL" id="CYPR01000231">
    <property type="protein sequence ID" value="CUH40788.1"/>
    <property type="molecule type" value="Genomic_DNA"/>
</dbReference>
<reference evidence="4 5" key="1">
    <citation type="submission" date="2015-09" db="EMBL/GenBank/DDBJ databases">
        <authorList>
            <person name="Jackson K.R."/>
            <person name="Lunt B.L."/>
            <person name="Fisher J.N.B."/>
            <person name="Gardner A.V."/>
            <person name="Bailey M.E."/>
            <person name="Deus L.M."/>
            <person name="Earl A.S."/>
            <person name="Gibby P.D."/>
            <person name="Hartmann K.A."/>
            <person name="Liu J.E."/>
            <person name="Manci A.M."/>
            <person name="Nielsen D.A."/>
            <person name="Solomon M.B."/>
            <person name="Breakwell D.P."/>
            <person name="Burnett S.H."/>
            <person name="Grose J.H."/>
        </authorList>
    </citation>
    <scope>NUCLEOTIDE SEQUENCE [LARGE SCALE GENOMIC DNA]</scope>
    <source>
        <strain evidence="4 5">CECT 7799</strain>
    </source>
</reference>